<proteinExistence type="predicted"/>
<keyword evidence="2" id="KW-1185">Reference proteome</keyword>
<reference evidence="1" key="1">
    <citation type="submission" date="2021-01" db="EMBL/GenBank/DDBJ databases">
        <title>Whole genome shotgun sequence of Sinosporangium siamense NBRC 109515.</title>
        <authorList>
            <person name="Komaki H."/>
            <person name="Tamura T."/>
        </authorList>
    </citation>
    <scope>NUCLEOTIDE SEQUENCE</scope>
    <source>
        <strain evidence="1">NBRC 109515</strain>
    </source>
</reference>
<name>A0A919VAX0_9ACTN</name>
<dbReference type="EMBL" id="BOOW01000052">
    <property type="protein sequence ID" value="GII96946.1"/>
    <property type="molecule type" value="Genomic_DNA"/>
</dbReference>
<organism evidence="1 2">
    <name type="scientific">Sinosporangium siamense</name>
    <dbReference type="NCBI Taxonomy" id="1367973"/>
    <lineage>
        <taxon>Bacteria</taxon>
        <taxon>Bacillati</taxon>
        <taxon>Actinomycetota</taxon>
        <taxon>Actinomycetes</taxon>
        <taxon>Streptosporangiales</taxon>
        <taxon>Streptosporangiaceae</taxon>
        <taxon>Sinosporangium</taxon>
    </lineage>
</organism>
<evidence type="ECO:0000313" key="2">
    <source>
        <dbReference type="Proteomes" id="UP000606172"/>
    </source>
</evidence>
<comment type="caution">
    <text evidence="1">The sequence shown here is derived from an EMBL/GenBank/DDBJ whole genome shotgun (WGS) entry which is preliminary data.</text>
</comment>
<accession>A0A919VAX0</accession>
<evidence type="ECO:0000313" key="1">
    <source>
        <dbReference type="EMBL" id="GII96946.1"/>
    </source>
</evidence>
<sequence length="126" mass="13427">MTETIAALKFAASNGIVFVEDADRPLDFAAHETDTSTADQCSLTIQVIHAIDGNVSIEVKEGSDCPMGMKTVFDGSLDLRYGRLRVRDVPGDNLVTIGLSPGPNRIKVYSSSPDAPDALIVIIPPL</sequence>
<dbReference type="Proteomes" id="UP000606172">
    <property type="component" value="Unassembled WGS sequence"/>
</dbReference>
<protein>
    <submittedName>
        <fullName evidence="1">Uncharacterized protein</fullName>
    </submittedName>
</protein>
<gene>
    <name evidence="1" type="ORF">Ssi02_71770</name>
</gene>
<dbReference type="AlphaFoldDB" id="A0A919VAX0"/>